<dbReference type="RefSeq" id="WP_066590755.1">
    <property type="nucleotide sequence ID" value="NZ_CP065313.1"/>
</dbReference>
<evidence type="ECO:0000313" key="1">
    <source>
        <dbReference type="EMBL" id="OXE50872.1"/>
    </source>
</evidence>
<accession>A0A227KQX0</accession>
<comment type="caution">
    <text evidence="1">The sequence shown here is derived from an EMBL/GenBank/DDBJ whole genome shotgun (WGS) entry which is preliminary data.</text>
</comment>
<protein>
    <submittedName>
        <fullName evidence="1">Uncharacterized protein</fullName>
    </submittedName>
</protein>
<evidence type="ECO:0000313" key="2">
    <source>
        <dbReference type="Proteomes" id="UP000214610"/>
    </source>
</evidence>
<dbReference type="EMBL" id="NHMP01000001">
    <property type="protein sequence ID" value="OXE50872.1"/>
    <property type="molecule type" value="Genomic_DNA"/>
</dbReference>
<sequence length="201" mass="23303">MAKSKKPRKKYKQRYLANPLRNYFPQHELDSILEFVDNLELQHEIGLPKGYCQQDFFDKMASLVNWGLVVRYNRADLLDDESVRTIHEAQNGAVLALSQLKKRQLQLKKENLVTTGEELKAIRTYADLIFPFLRECVTNTPERTFRELVIAQHLTDTANTFKKDELACKAPIDTIKNLLKETNEAKLLNGQVRKLSLTLTR</sequence>
<dbReference type="AlphaFoldDB" id="A0A227KQX0"/>
<dbReference type="Proteomes" id="UP000214610">
    <property type="component" value="Unassembled WGS sequence"/>
</dbReference>
<dbReference type="GeneID" id="78363061"/>
<keyword evidence="2" id="KW-1185">Reference proteome</keyword>
<proteinExistence type="predicted"/>
<name>A0A227KQX0_9BURK</name>
<organism evidence="1 2">
    <name type="scientific">Turicimonas muris</name>
    <dbReference type="NCBI Taxonomy" id="1796652"/>
    <lineage>
        <taxon>Bacteria</taxon>
        <taxon>Pseudomonadati</taxon>
        <taxon>Pseudomonadota</taxon>
        <taxon>Betaproteobacteria</taxon>
        <taxon>Burkholderiales</taxon>
        <taxon>Sutterellaceae</taxon>
        <taxon>Turicimonas</taxon>
    </lineage>
</organism>
<gene>
    <name evidence="1" type="ORF">ADH67_00795</name>
</gene>
<reference evidence="2" key="1">
    <citation type="submission" date="2017-05" db="EMBL/GenBank/DDBJ databases">
        <title>Improved OligoMM genomes.</title>
        <authorList>
            <person name="Garzetti D."/>
        </authorList>
    </citation>
    <scope>NUCLEOTIDE SEQUENCE [LARGE SCALE GENOMIC DNA]</scope>
    <source>
        <strain evidence="2">YL45</strain>
    </source>
</reference>